<dbReference type="FunCoup" id="A0A409VCG7">
    <property type="interactions" value="3"/>
</dbReference>
<dbReference type="GO" id="GO:0005768">
    <property type="term" value="C:endosome"/>
    <property type="evidence" value="ECO:0007669"/>
    <property type="project" value="TreeGrafter"/>
</dbReference>
<dbReference type="PANTHER" id="PTHR23323:SF24">
    <property type="entry name" value="VACUOLAR PROTEIN SORTING-ASSOCIATED PROTEIN 11 HOMOLOG"/>
    <property type="match status" value="1"/>
</dbReference>
<dbReference type="PANTHER" id="PTHR23323">
    <property type="entry name" value="VACUOLAR PROTEIN SORTING-ASSOCIATED PROTEIN"/>
    <property type="match status" value="1"/>
</dbReference>
<dbReference type="InterPro" id="IPR057307">
    <property type="entry name" value="PEP5_VPS11_N"/>
</dbReference>
<feature type="repeat" description="CHCR" evidence="8">
    <location>
        <begin position="497"/>
        <end position="608"/>
    </location>
</feature>
<keyword evidence="12" id="KW-1185">Reference proteome</keyword>
<proteinExistence type="predicted"/>
<comment type="subcellular location">
    <subcellularLocation>
        <location evidence="1">Endomembrane system</location>
        <topology evidence="1">Peripheral membrane protein</topology>
    </subcellularLocation>
</comment>
<dbReference type="InterPro" id="IPR057308">
    <property type="entry name" value="CHCR_PEP5_VPS11"/>
</dbReference>
<feature type="region of interest" description="Disordered" evidence="9">
    <location>
        <begin position="1"/>
        <end position="26"/>
    </location>
</feature>
<comment type="caution">
    <text evidence="11">The sequence shown here is derived from an EMBL/GenBank/DDBJ whole genome shotgun (WGS) entry which is preliminary data.</text>
</comment>
<feature type="compositionally biased region" description="Low complexity" evidence="9">
    <location>
        <begin position="12"/>
        <end position="25"/>
    </location>
</feature>
<accession>A0A409VCG7</accession>
<evidence type="ECO:0000256" key="7">
    <source>
        <dbReference type="ARBA" id="ARBA00023136"/>
    </source>
</evidence>
<feature type="non-terminal residue" evidence="11">
    <location>
        <position position="608"/>
    </location>
</feature>
<feature type="compositionally biased region" description="Polar residues" evidence="9">
    <location>
        <begin position="243"/>
        <end position="252"/>
    </location>
</feature>
<dbReference type="Pfam" id="PF23356">
    <property type="entry name" value="TPR_PEP5_VPS11"/>
    <property type="match status" value="1"/>
</dbReference>
<dbReference type="GO" id="GO:0006904">
    <property type="term" value="P:vesicle docking involved in exocytosis"/>
    <property type="evidence" value="ECO:0007669"/>
    <property type="project" value="TreeGrafter"/>
</dbReference>
<dbReference type="GO" id="GO:0030897">
    <property type="term" value="C:HOPS complex"/>
    <property type="evidence" value="ECO:0007669"/>
    <property type="project" value="TreeGrafter"/>
</dbReference>
<dbReference type="InterPro" id="IPR036322">
    <property type="entry name" value="WD40_repeat_dom_sf"/>
</dbReference>
<dbReference type="GO" id="GO:0008270">
    <property type="term" value="F:zinc ion binding"/>
    <property type="evidence" value="ECO:0007669"/>
    <property type="project" value="UniProtKB-KW"/>
</dbReference>
<sequence>MSSTLGLSSDNTSSRITGSASTSSAAPPPWRQFPFFDASVVKDIHDLNSTPDIFKATPEISTITRSTAGMLVADIHGSIHLLNRDFEALNSWVAHVGGRVTHMAERRGVLVTLGEEDSVRSPLLKIWDLQNKDKKTGAPLLLRSTKVQVNNRPHPVTTLALSSTLSHLAIGLGDGTVILYKHLDQSLASGGAATLTASALTNLPKARVIFESPAEPITGLGFREPVGVDVEEGEVPYADARDTSTSTSQAQPQDKDPETRPPSAAPKDDDPRSHWHFLFIVTTSRVLCYQVSGRGSGGAPTVVDEVGAGLGCAVMDRKKRNVVVAREEAVYAVGVEGREGCWAYEGHKSSIHTHASYLLILSPPFVPSPTSASATVRNLVALQPEVYASQKDVVKLTIFDLENKLVAYTGAFEKGVRGVVSQWGCVWVLGCDGELTKLTEKPTPTKLTLLFQKGLYQLALSLAHTQNLPPATIAEIHKQYGDALYAKGDFDGAMGQYVRTVGWVSGGEVVRKYLDAQRIHNLVTYLQELHAQGLANADHTTLLLNAYTKLKDVARLDQFVKAEARGGKGAKSTTDSSNDPDDLPFDLATAIRVCRQAGYFEHAAYLAK</sequence>
<dbReference type="InterPro" id="IPR015943">
    <property type="entry name" value="WD40/YVTN_repeat-like_dom_sf"/>
</dbReference>
<dbReference type="GO" id="GO:0007032">
    <property type="term" value="P:endosome organization"/>
    <property type="evidence" value="ECO:0007669"/>
    <property type="project" value="TreeGrafter"/>
</dbReference>
<keyword evidence="6" id="KW-0653">Protein transport</keyword>
<evidence type="ECO:0000256" key="6">
    <source>
        <dbReference type="ARBA" id="ARBA00022927"/>
    </source>
</evidence>
<dbReference type="OrthoDB" id="26184at2759"/>
<evidence type="ECO:0000256" key="5">
    <source>
        <dbReference type="ARBA" id="ARBA00022833"/>
    </source>
</evidence>
<dbReference type="STRING" id="231916.A0A409VCG7"/>
<dbReference type="Pfam" id="PF23341">
    <property type="entry name" value="PEP5_VPS11_N"/>
    <property type="match status" value="1"/>
</dbReference>
<protein>
    <recommendedName>
        <fullName evidence="10">PEP5/VPS11 N-terminal domain-containing protein</fullName>
    </recommendedName>
</protein>
<feature type="domain" description="PEP5/VPS11 N-terminal" evidence="10">
    <location>
        <begin position="30"/>
        <end position="440"/>
    </location>
</feature>
<keyword evidence="4" id="KW-0863">Zinc-finger</keyword>
<name>A0A409VCG7_9AGAR</name>
<dbReference type="PROSITE" id="PS50236">
    <property type="entry name" value="CHCR"/>
    <property type="match status" value="1"/>
</dbReference>
<dbReference type="InParanoid" id="A0A409VCG7"/>
<evidence type="ECO:0000313" key="11">
    <source>
        <dbReference type="EMBL" id="PPQ64791.1"/>
    </source>
</evidence>
<dbReference type="GO" id="GO:0007033">
    <property type="term" value="P:vacuole organization"/>
    <property type="evidence" value="ECO:0007669"/>
    <property type="project" value="TreeGrafter"/>
</dbReference>
<dbReference type="GO" id="GO:0048284">
    <property type="term" value="P:organelle fusion"/>
    <property type="evidence" value="ECO:0007669"/>
    <property type="project" value="TreeGrafter"/>
</dbReference>
<evidence type="ECO:0000256" key="4">
    <source>
        <dbReference type="ARBA" id="ARBA00022771"/>
    </source>
</evidence>
<dbReference type="SUPFAM" id="SSF50978">
    <property type="entry name" value="WD40 repeat-like"/>
    <property type="match status" value="1"/>
</dbReference>
<reference evidence="11 12" key="1">
    <citation type="journal article" date="2018" name="Evol. Lett.">
        <title>Horizontal gene cluster transfer increased hallucinogenic mushroom diversity.</title>
        <authorList>
            <person name="Reynolds H.T."/>
            <person name="Vijayakumar V."/>
            <person name="Gluck-Thaler E."/>
            <person name="Korotkin H.B."/>
            <person name="Matheny P.B."/>
            <person name="Slot J.C."/>
        </authorList>
    </citation>
    <scope>NUCLEOTIDE SEQUENCE [LARGE SCALE GENOMIC DNA]</scope>
    <source>
        <strain evidence="11 12">SRW20</strain>
    </source>
</reference>
<keyword evidence="3" id="KW-0479">Metal-binding</keyword>
<dbReference type="Gene3D" id="2.130.10.10">
    <property type="entry name" value="YVTN repeat-like/Quinoprotein amine dehydrogenase"/>
    <property type="match status" value="1"/>
</dbReference>
<keyword evidence="2" id="KW-0813">Transport</keyword>
<dbReference type="GO" id="GO:0030674">
    <property type="term" value="F:protein-macromolecule adaptor activity"/>
    <property type="evidence" value="ECO:0007669"/>
    <property type="project" value="TreeGrafter"/>
</dbReference>
<evidence type="ECO:0000259" key="10">
    <source>
        <dbReference type="Pfam" id="PF23341"/>
    </source>
</evidence>
<dbReference type="Proteomes" id="UP000284706">
    <property type="component" value="Unassembled WGS sequence"/>
</dbReference>
<feature type="region of interest" description="Disordered" evidence="9">
    <location>
        <begin position="237"/>
        <end position="271"/>
    </location>
</feature>
<evidence type="ECO:0000313" key="12">
    <source>
        <dbReference type="Proteomes" id="UP000284706"/>
    </source>
</evidence>
<keyword evidence="5" id="KW-0862">Zinc</keyword>
<organism evidence="11 12">
    <name type="scientific">Gymnopilus dilepis</name>
    <dbReference type="NCBI Taxonomy" id="231916"/>
    <lineage>
        <taxon>Eukaryota</taxon>
        <taxon>Fungi</taxon>
        <taxon>Dikarya</taxon>
        <taxon>Basidiomycota</taxon>
        <taxon>Agaricomycotina</taxon>
        <taxon>Agaricomycetes</taxon>
        <taxon>Agaricomycetidae</taxon>
        <taxon>Agaricales</taxon>
        <taxon>Agaricineae</taxon>
        <taxon>Hymenogastraceae</taxon>
        <taxon>Gymnopilus</taxon>
    </lineage>
</organism>
<dbReference type="EMBL" id="NHYE01005662">
    <property type="protein sequence ID" value="PPQ64791.1"/>
    <property type="molecule type" value="Genomic_DNA"/>
</dbReference>
<dbReference type="GO" id="GO:0006886">
    <property type="term" value="P:intracellular protein transport"/>
    <property type="evidence" value="ECO:0007669"/>
    <property type="project" value="UniProtKB-UniRule"/>
</dbReference>
<dbReference type="AlphaFoldDB" id="A0A409VCG7"/>
<evidence type="ECO:0000256" key="3">
    <source>
        <dbReference type="ARBA" id="ARBA00022723"/>
    </source>
</evidence>
<evidence type="ECO:0000256" key="9">
    <source>
        <dbReference type="SAM" id="MobiDB-lite"/>
    </source>
</evidence>
<gene>
    <name evidence="11" type="ORF">CVT26_002623</name>
</gene>
<keyword evidence="7" id="KW-0472">Membrane</keyword>
<evidence type="ECO:0000256" key="2">
    <source>
        <dbReference type="ARBA" id="ARBA00022448"/>
    </source>
</evidence>
<evidence type="ECO:0000256" key="1">
    <source>
        <dbReference type="ARBA" id="ARBA00004184"/>
    </source>
</evidence>
<feature type="compositionally biased region" description="Polar residues" evidence="9">
    <location>
        <begin position="1"/>
        <end position="11"/>
    </location>
</feature>
<evidence type="ECO:0000256" key="8">
    <source>
        <dbReference type="PROSITE-ProRule" id="PRU01006"/>
    </source>
</evidence>
<dbReference type="InterPro" id="IPR000547">
    <property type="entry name" value="Clathrin_H-chain/VPS_repeat"/>
</dbReference>